<comment type="caution">
    <text evidence="4">The sequence shown here is derived from an EMBL/GenBank/DDBJ whole genome shotgun (WGS) entry which is preliminary data.</text>
</comment>
<dbReference type="InterPro" id="IPR029056">
    <property type="entry name" value="Ribokinase-like"/>
</dbReference>
<dbReference type="PANTHER" id="PTHR20858:SF17">
    <property type="entry name" value="HYDROXYMETHYLPYRIMIDINE_PHOSPHOMETHYLPYRIMIDINE KINASE THI20-RELATED"/>
    <property type="match status" value="1"/>
</dbReference>
<sequence length="271" mass="27678">MAMPFPQALTIAGSDSGGGAGIQADIKTMQMRGVFATSVLTAITAQNTRGVAHIEMASVASVRAQLAAIAADFDIAAHKIGMLGTTEMIACVADCLRTCRFGALVLDPVMVAKGGAPLLQNDAIAALKTHLLPRADLVTPNLPEAELLSGQAIRSEADVARAAASLLALGAKGVVIKGGHWQESGSAICRDWVFLADETFTLDSPRCATPHTHGTGCTFSACITAELAKGAAMADAIRSSKAYISAAIASPLNIGHGHGPVNHWAGGGDDV</sequence>
<evidence type="ECO:0000313" key="5">
    <source>
        <dbReference type="Proteomes" id="UP001298424"/>
    </source>
</evidence>
<dbReference type="InterPro" id="IPR004399">
    <property type="entry name" value="HMP/HMP-P_kinase_dom"/>
</dbReference>
<organism evidence="4 5">
    <name type="scientific">Kingella pumchi</name>
    <dbReference type="NCBI Taxonomy" id="2779506"/>
    <lineage>
        <taxon>Bacteria</taxon>
        <taxon>Pseudomonadati</taxon>
        <taxon>Pseudomonadota</taxon>
        <taxon>Betaproteobacteria</taxon>
        <taxon>Neisseriales</taxon>
        <taxon>Neisseriaceae</taxon>
        <taxon>Kingella</taxon>
    </lineage>
</organism>
<evidence type="ECO:0000259" key="3">
    <source>
        <dbReference type="Pfam" id="PF08543"/>
    </source>
</evidence>
<dbReference type="EC" id="2.7.1.49" evidence="2"/>
<comment type="pathway">
    <text evidence="1">Cofactor biosynthesis; thiamine diphosphate biosynthesis.</text>
</comment>
<proteinExistence type="predicted"/>
<dbReference type="CDD" id="cd01169">
    <property type="entry name" value="HMPP_kinase"/>
    <property type="match status" value="1"/>
</dbReference>
<dbReference type="Pfam" id="PF08543">
    <property type="entry name" value="Phos_pyr_kin"/>
    <property type="match status" value="1"/>
</dbReference>
<dbReference type="EMBL" id="JAKOOW010000001">
    <property type="protein sequence ID" value="MCG6503020.1"/>
    <property type="molecule type" value="Genomic_DNA"/>
</dbReference>
<accession>A0ABS9NKI2</accession>
<dbReference type="GO" id="GO:0008902">
    <property type="term" value="F:hydroxymethylpyrimidine kinase activity"/>
    <property type="evidence" value="ECO:0007669"/>
    <property type="project" value="UniProtKB-EC"/>
</dbReference>
<reference evidence="4 5" key="1">
    <citation type="submission" date="2022-02" db="EMBL/GenBank/DDBJ databases">
        <title>Genome sequence data of Kingella unionensis sp. nov. strain CICC 24913 (CCUG 75125).</title>
        <authorList>
            <person name="Xiao M."/>
        </authorList>
    </citation>
    <scope>NUCLEOTIDE SEQUENCE [LARGE SCALE GENOMIC DNA]</scope>
    <source>
        <strain evidence="4 5">CICC 24913</strain>
    </source>
</reference>
<protein>
    <recommendedName>
        <fullName evidence="2">hydroxymethylpyrimidine kinase</fullName>
        <ecNumber evidence="2">2.7.1.49</ecNumber>
    </recommendedName>
</protein>
<dbReference type="Proteomes" id="UP001298424">
    <property type="component" value="Unassembled WGS sequence"/>
</dbReference>
<dbReference type="GO" id="GO:0008972">
    <property type="term" value="F:phosphomethylpyrimidine kinase activity"/>
    <property type="evidence" value="ECO:0007669"/>
    <property type="project" value="UniProtKB-EC"/>
</dbReference>
<dbReference type="PANTHER" id="PTHR20858">
    <property type="entry name" value="PHOSPHOMETHYLPYRIMIDINE KINASE"/>
    <property type="match status" value="1"/>
</dbReference>
<gene>
    <name evidence="4" type="primary">thiD</name>
    <name evidence="4" type="ORF">MB824_00665</name>
</gene>
<evidence type="ECO:0000256" key="2">
    <source>
        <dbReference type="ARBA" id="ARBA00012135"/>
    </source>
</evidence>
<dbReference type="SUPFAM" id="SSF53613">
    <property type="entry name" value="Ribokinase-like"/>
    <property type="match status" value="1"/>
</dbReference>
<evidence type="ECO:0000256" key="1">
    <source>
        <dbReference type="ARBA" id="ARBA00004948"/>
    </source>
</evidence>
<feature type="domain" description="Pyridoxamine kinase/Phosphomethylpyrimidine kinase" evidence="3">
    <location>
        <begin position="15"/>
        <end position="262"/>
    </location>
</feature>
<dbReference type="NCBIfam" id="TIGR00097">
    <property type="entry name" value="HMP-P_kinase"/>
    <property type="match status" value="1"/>
</dbReference>
<evidence type="ECO:0000313" key="4">
    <source>
        <dbReference type="EMBL" id="MCG6503020.1"/>
    </source>
</evidence>
<keyword evidence="4" id="KW-0418">Kinase</keyword>
<dbReference type="InterPro" id="IPR013749">
    <property type="entry name" value="PM/HMP-P_kinase-1"/>
</dbReference>
<name>A0ABS9NKI2_9NEIS</name>
<keyword evidence="4" id="KW-0808">Transferase</keyword>
<keyword evidence="5" id="KW-1185">Reference proteome</keyword>
<dbReference type="RefSeq" id="WP_238744994.1">
    <property type="nucleotide sequence ID" value="NZ_JAKOOW010000001.1"/>
</dbReference>
<dbReference type="Gene3D" id="3.40.1190.20">
    <property type="match status" value="1"/>
</dbReference>